<evidence type="ECO:0000256" key="6">
    <source>
        <dbReference type="ARBA" id="ARBA00022964"/>
    </source>
</evidence>
<dbReference type="InterPro" id="IPR010300">
    <property type="entry name" value="CDO_1"/>
</dbReference>
<dbReference type="Gene3D" id="2.60.120.10">
    <property type="entry name" value="Jelly Rolls"/>
    <property type="match status" value="1"/>
</dbReference>
<evidence type="ECO:0000313" key="10">
    <source>
        <dbReference type="EMBL" id="KOF66428.1"/>
    </source>
</evidence>
<keyword evidence="6 9" id="KW-0223">Dioxygenase</keyword>
<dbReference type="EMBL" id="KQ428118">
    <property type="protein sequence ID" value="KOF66428.1"/>
    <property type="molecule type" value="Genomic_DNA"/>
</dbReference>
<dbReference type="PANTHER" id="PTHR12918:SF1">
    <property type="entry name" value="CYSTEINE DIOXYGENASE TYPE 1"/>
    <property type="match status" value="1"/>
</dbReference>
<name>A0A0L8FP57_OCTBM</name>
<dbReference type="EC" id="1.13.11.20" evidence="3 9"/>
<dbReference type="Pfam" id="PF05995">
    <property type="entry name" value="CDO_I"/>
    <property type="match status" value="1"/>
</dbReference>
<dbReference type="STRING" id="37653.A0A0L8FP57"/>
<comment type="pathway">
    <text evidence="1 9">Organosulfur biosynthesis; taurine biosynthesis; hypotaurine from L-cysteine: step 1/2.</text>
</comment>
<comment type="cofactor">
    <cofactor evidence="9">
        <name>Fe cation</name>
        <dbReference type="ChEBI" id="CHEBI:24875"/>
    </cofactor>
    <text evidence="9">Binds 1 Fe cation per subunit.</text>
</comment>
<dbReference type="GO" id="GO:0008198">
    <property type="term" value="F:ferrous iron binding"/>
    <property type="evidence" value="ECO:0007669"/>
    <property type="project" value="TreeGrafter"/>
</dbReference>
<dbReference type="GO" id="GO:0017172">
    <property type="term" value="F:cysteine dioxygenase activity"/>
    <property type="evidence" value="ECO:0007669"/>
    <property type="project" value="UniProtKB-UniRule"/>
</dbReference>
<reference evidence="10" key="1">
    <citation type="submission" date="2015-07" db="EMBL/GenBank/DDBJ databases">
        <title>MeaNS - Measles Nucleotide Surveillance Program.</title>
        <authorList>
            <person name="Tran T."/>
            <person name="Druce J."/>
        </authorList>
    </citation>
    <scope>NUCLEOTIDE SEQUENCE</scope>
    <source>
        <strain evidence="10">UCB-OBI-ISO-001</strain>
        <tissue evidence="10">Gonad</tissue>
    </source>
</reference>
<dbReference type="PANTHER" id="PTHR12918">
    <property type="entry name" value="CYSTEINE DIOXYGENASE"/>
    <property type="match status" value="1"/>
</dbReference>
<comment type="catalytic activity">
    <reaction evidence="9">
        <text>L-cysteine + O2 = 3-sulfino-L-alanine + H(+)</text>
        <dbReference type="Rhea" id="RHEA:20441"/>
        <dbReference type="ChEBI" id="CHEBI:15378"/>
        <dbReference type="ChEBI" id="CHEBI:15379"/>
        <dbReference type="ChEBI" id="CHEBI:35235"/>
        <dbReference type="ChEBI" id="CHEBI:61085"/>
        <dbReference type="EC" id="1.13.11.20"/>
    </reaction>
</comment>
<dbReference type="InterPro" id="IPR011051">
    <property type="entry name" value="RmlC_Cupin_sf"/>
</dbReference>
<dbReference type="UniPathway" id="UPA00012">
    <property type="reaction ID" value="UER00537"/>
</dbReference>
<evidence type="ECO:0000256" key="5">
    <source>
        <dbReference type="ARBA" id="ARBA00022784"/>
    </source>
</evidence>
<comment type="similarity">
    <text evidence="2 9">Belongs to the cysteine dioxygenase family.</text>
</comment>
<dbReference type="AlphaFoldDB" id="A0A0L8FP57"/>
<keyword evidence="7 9" id="KW-0560">Oxidoreductase</keyword>
<evidence type="ECO:0000256" key="1">
    <source>
        <dbReference type="ARBA" id="ARBA00004759"/>
    </source>
</evidence>
<keyword evidence="4 9" id="KW-0479">Metal-binding</keyword>
<gene>
    <name evidence="10" type="ORF">OCBIM_22012307mg</name>
</gene>
<dbReference type="GO" id="GO:0042412">
    <property type="term" value="P:taurine biosynthetic process"/>
    <property type="evidence" value="ECO:0007669"/>
    <property type="project" value="UniProtKB-UniRule"/>
</dbReference>
<protein>
    <recommendedName>
        <fullName evidence="3 9">Cysteine dioxygenase</fullName>
        <ecNumber evidence="3 9">1.13.11.20</ecNumber>
    </recommendedName>
</protein>
<organism evidence="10">
    <name type="scientific">Octopus bimaculoides</name>
    <name type="common">California two-spotted octopus</name>
    <dbReference type="NCBI Taxonomy" id="37653"/>
    <lineage>
        <taxon>Eukaryota</taxon>
        <taxon>Metazoa</taxon>
        <taxon>Spiralia</taxon>
        <taxon>Lophotrochozoa</taxon>
        <taxon>Mollusca</taxon>
        <taxon>Cephalopoda</taxon>
        <taxon>Coleoidea</taxon>
        <taxon>Octopodiformes</taxon>
        <taxon>Octopoda</taxon>
        <taxon>Incirrata</taxon>
        <taxon>Octopodidae</taxon>
        <taxon>Octopus</taxon>
    </lineage>
</organism>
<accession>A0A0L8FP57</accession>
<evidence type="ECO:0000256" key="9">
    <source>
        <dbReference type="RuleBase" id="RU366010"/>
    </source>
</evidence>
<evidence type="ECO:0000256" key="8">
    <source>
        <dbReference type="ARBA" id="ARBA00023004"/>
    </source>
</evidence>
<keyword evidence="5" id="KW-0883">Thioether bond</keyword>
<dbReference type="GO" id="GO:0019448">
    <property type="term" value="P:L-cysteine catabolic process"/>
    <property type="evidence" value="ECO:0007669"/>
    <property type="project" value="TreeGrafter"/>
</dbReference>
<sequence length="53" mass="6307">MVGTVATLDDLCKELREVFENDRVNIEEVKALMESYKSNSKEWKKFAKFDQHR</sequence>
<dbReference type="InterPro" id="IPR014710">
    <property type="entry name" value="RmlC-like_jellyroll"/>
</dbReference>
<evidence type="ECO:0000256" key="7">
    <source>
        <dbReference type="ARBA" id="ARBA00023002"/>
    </source>
</evidence>
<evidence type="ECO:0000256" key="2">
    <source>
        <dbReference type="ARBA" id="ARBA00006622"/>
    </source>
</evidence>
<dbReference type="SUPFAM" id="SSF51182">
    <property type="entry name" value="RmlC-like cupins"/>
    <property type="match status" value="1"/>
</dbReference>
<proteinExistence type="inferred from homology"/>
<evidence type="ECO:0000256" key="4">
    <source>
        <dbReference type="ARBA" id="ARBA00022723"/>
    </source>
</evidence>
<keyword evidence="8 9" id="KW-0408">Iron</keyword>
<evidence type="ECO:0000256" key="3">
    <source>
        <dbReference type="ARBA" id="ARBA00013133"/>
    </source>
</evidence>